<dbReference type="InterPro" id="IPR015032">
    <property type="entry name" value="ThsB__TIR-like_domain"/>
</dbReference>
<dbReference type="EMBL" id="CP029042">
    <property type="protein sequence ID" value="AZS72418.1"/>
    <property type="molecule type" value="Genomic_DNA"/>
</dbReference>
<gene>
    <name evidence="4" type="ORF">DDE74_16890</name>
</gene>
<dbReference type="SUPFAM" id="SSF52200">
    <property type="entry name" value="Toll/Interleukin receptor TIR domain"/>
    <property type="match status" value="1"/>
</dbReference>
<dbReference type="Gene3D" id="2.130.10.10">
    <property type="entry name" value="YVTN repeat-like/Quinoprotein amine dehydrogenase"/>
    <property type="match status" value="3"/>
</dbReference>
<dbReference type="InterPro" id="IPR001680">
    <property type="entry name" value="WD40_rpt"/>
</dbReference>
<dbReference type="InterPro" id="IPR011047">
    <property type="entry name" value="Quinoprotein_ADH-like_sf"/>
</dbReference>
<dbReference type="AlphaFoldDB" id="A0A3S9YBX6"/>
<dbReference type="Proteomes" id="UP000275579">
    <property type="component" value="Chromosome"/>
</dbReference>
<feature type="domain" description="TIR" evidence="3">
    <location>
        <begin position="34"/>
        <end position="180"/>
    </location>
</feature>
<proteinExistence type="predicted"/>
<reference evidence="4 5" key="1">
    <citation type="submission" date="2018-04" db="EMBL/GenBank/DDBJ databases">
        <title>Complete genome sequences of Streptomyces lydicus strain WYEC and characterization of antagonistic properties of biological control agents.</title>
        <authorList>
            <person name="Mariita R.M."/>
            <person name="Sello J.K."/>
        </authorList>
    </citation>
    <scope>NUCLEOTIDE SEQUENCE [LARGE SCALE GENOMIC DNA]</scope>
    <source>
        <strain evidence="4 5">WYEC 108</strain>
    </source>
</reference>
<keyword evidence="2" id="KW-1133">Transmembrane helix</keyword>
<accession>A0A3S9YBX6</accession>
<feature type="transmembrane region" description="Helical" evidence="2">
    <location>
        <begin position="222"/>
        <end position="242"/>
    </location>
</feature>
<keyword evidence="2" id="KW-0812">Transmembrane</keyword>
<dbReference type="InterPro" id="IPR000157">
    <property type="entry name" value="TIR_dom"/>
</dbReference>
<evidence type="ECO:0000256" key="1">
    <source>
        <dbReference type="SAM" id="MobiDB-lite"/>
    </source>
</evidence>
<evidence type="ECO:0000313" key="4">
    <source>
        <dbReference type="EMBL" id="AZS72418.1"/>
    </source>
</evidence>
<dbReference type="PANTHER" id="PTHR19879:SF9">
    <property type="entry name" value="TRANSCRIPTION INITIATION FACTOR TFIID SUBUNIT 5"/>
    <property type="match status" value="1"/>
</dbReference>
<feature type="region of interest" description="Disordered" evidence="1">
    <location>
        <begin position="750"/>
        <end position="769"/>
    </location>
</feature>
<dbReference type="SUPFAM" id="SSF50998">
    <property type="entry name" value="Quinoprotein alcohol dehydrogenase-like"/>
    <property type="match status" value="1"/>
</dbReference>
<dbReference type="Gene3D" id="3.40.50.10140">
    <property type="entry name" value="Toll/interleukin-1 receptor homology (TIR) domain"/>
    <property type="match status" value="1"/>
</dbReference>
<protein>
    <recommendedName>
        <fullName evidence="3">TIR domain-containing protein</fullName>
    </recommendedName>
</protein>
<keyword evidence="2" id="KW-0472">Membrane</keyword>
<organism evidence="4 5">
    <name type="scientific">Streptomyces lydicus</name>
    <dbReference type="NCBI Taxonomy" id="47763"/>
    <lineage>
        <taxon>Bacteria</taxon>
        <taxon>Bacillati</taxon>
        <taxon>Actinomycetota</taxon>
        <taxon>Actinomycetes</taxon>
        <taxon>Kitasatosporales</taxon>
        <taxon>Streptomycetaceae</taxon>
        <taxon>Streptomyces</taxon>
    </lineage>
</organism>
<dbReference type="PANTHER" id="PTHR19879">
    <property type="entry name" value="TRANSCRIPTION INITIATION FACTOR TFIID"/>
    <property type="match status" value="1"/>
</dbReference>
<sequence>MWMMRRRGRAVARARPDDGGTGMAGQNVSQHTHRYDAFLSYSHAADSAKADHLRRGLQNFARSSWRQLRALRIFLDNASLSANPGLWPEIERHLADSGAFILLACPRSAGSDWVQKEISWWRAGLGARRMLIVVTGGELKWDHGAGDFDWEHTTCLPRTMAGMFSDEPRWVDLRWMSEEDPGSLRDSRFQQCVADLAAPLHGRPKEDLIGADVTRQRRTKRLVRGALAVITALAVAAGLGWVNAVQQRDEAQRQARLATSRQLAATALNLKDGNLRLASLLAIEAFRMQESPEAIATLNRLSTDSPHLVSMVSSAKDISALAFSTDDKAVAVGDEGGAVAVWRADGRALRARTSLPGRITAVGFSEDGKRLAAGDSKGNVGVYDLTHKTLRRLTPQPNGVSSLGFGMAGQLTVVDEAGTVALYEESGKMVRSKRSGHSGKVAVFQNVDSHLLVRDGVGGGALYTVPELRTVLESNQLSVPAGQYAAAVSNGGHCFGYLKFGQLISTGLPKRKGHESLAGTCPDFPALPNEEARLLALSDNGRMAVGTASGITVADAQTKGQTGQLRKLTGVGRPSLLQFSDTGERLASAHGRTVALWNFQQSSRTAHAYGLLLADEETAVHSPPLAVGPDGQVAWSNLMEGDPFGADTTLHVWSPKGRGMLVGGDAPFYDALAFSPDGRTLYAGMDGAVQSWQIQDTRLVKRRTVLYSGPRDDYRDAVVIVPRADGSLVITTDNGAVHVADPSAQRTRIAVPPGTTDPRRGLRSSLSNDGRTAAVENTEGAVDLYDVGSGRKLQSVRLNGEKVNALALAGGGHSLFLDGSRGTFARWDLDEQRFRWQSDEPNGAQVTSSEDGRTVLTLADSGALTRWDADTGDRLGGPDIPIPPNTMSGIGGIGQHTGFVVDSAGTLWTATEGGEVLSWDFSVNSWIEGLCRIADRNLTDAEWRRYVGTAPPSRPTCD</sequence>
<dbReference type="InterPro" id="IPR035897">
    <property type="entry name" value="Toll_tir_struct_dom_sf"/>
</dbReference>
<evidence type="ECO:0000313" key="5">
    <source>
        <dbReference type="Proteomes" id="UP000275579"/>
    </source>
</evidence>
<dbReference type="Pfam" id="PF08937">
    <property type="entry name" value="ThsB_TIR"/>
    <property type="match status" value="1"/>
</dbReference>
<name>A0A3S9YBX6_9ACTN</name>
<dbReference type="SMART" id="SM00255">
    <property type="entry name" value="TIR"/>
    <property type="match status" value="1"/>
</dbReference>
<dbReference type="GO" id="GO:0007165">
    <property type="term" value="P:signal transduction"/>
    <property type="evidence" value="ECO:0007669"/>
    <property type="project" value="InterPro"/>
</dbReference>
<dbReference type="SMART" id="SM00320">
    <property type="entry name" value="WD40"/>
    <property type="match status" value="4"/>
</dbReference>
<dbReference type="InterPro" id="IPR015943">
    <property type="entry name" value="WD40/YVTN_repeat-like_dom_sf"/>
</dbReference>
<evidence type="ECO:0000259" key="3">
    <source>
        <dbReference type="SMART" id="SM00255"/>
    </source>
</evidence>
<evidence type="ECO:0000256" key="2">
    <source>
        <dbReference type="SAM" id="Phobius"/>
    </source>
</evidence>